<evidence type="ECO:0000256" key="8">
    <source>
        <dbReference type="ARBA" id="ARBA00023180"/>
    </source>
</evidence>
<evidence type="ECO:0000313" key="11">
    <source>
        <dbReference type="RefSeq" id="XP_010933091.1"/>
    </source>
</evidence>
<keyword evidence="8" id="KW-0325">Glycoprotein</keyword>
<proteinExistence type="predicted"/>
<evidence type="ECO:0000256" key="1">
    <source>
        <dbReference type="ARBA" id="ARBA00004479"/>
    </source>
</evidence>
<dbReference type="OrthoDB" id="1433175at2759"/>
<dbReference type="Gene3D" id="3.80.10.10">
    <property type="entry name" value="Ribonuclease Inhibitor"/>
    <property type="match status" value="1"/>
</dbReference>
<keyword evidence="4" id="KW-0732">Signal</keyword>
<dbReference type="FunFam" id="3.80.10.10:FF:000041">
    <property type="entry name" value="LRR receptor-like serine/threonine-protein kinase ERECTA"/>
    <property type="match status" value="1"/>
</dbReference>
<keyword evidence="5" id="KW-0677">Repeat</keyword>
<dbReference type="Proteomes" id="UP000504607">
    <property type="component" value="Chromosome 11"/>
</dbReference>
<dbReference type="InterPro" id="IPR001611">
    <property type="entry name" value="Leu-rich_rpt"/>
</dbReference>
<dbReference type="PANTHER" id="PTHR48063:SF112">
    <property type="entry name" value="RECEPTOR LIKE PROTEIN 30-LIKE"/>
    <property type="match status" value="1"/>
</dbReference>
<evidence type="ECO:0000256" key="6">
    <source>
        <dbReference type="ARBA" id="ARBA00022989"/>
    </source>
</evidence>
<dbReference type="InParanoid" id="A0A6I9RVJ1"/>
<keyword evidence="2" id="KW-0433">Leucine-rich repeat</keyword>
<dbReference type="RefSeq" id="XP_010933091.1">
    <property type="nucleotide sequence ID" value="XM_010934789.1"/>
</dbReference>
<gene>
    <name evidence="11" type="primary">LOC105053574</name>
</gene>
<sequence length="363" mass="40836">MASLEVLDLSNNGLFGELHHCRCKPQQEMIDSQQDSKLEHSSDLMACPIHLQSMHLRKNSLFGKLPSLLKYCKQLVVLDLSENRFLGDLPIWIGESLRSLRVLSFRSNFFNGSIPLQLSHLASLQVLDLACNNFSGALPPLFGNFSTMMRIQNVDKPMLSDFNAHYTEGLLITTKGMESEYTSVLALVMGKIPENIGFLRHLESLDLSVNNLSGMIPSTISSMYFLSHLNLSNNNLSGSIPWGNQLQTFCDPSIYGGNPNLHGWPLPWCFNNASSKSPFQTRAQEEKPRNGDESEMIWLYAISALGFVVGVLGFIYVLMIKRAMRNAYFHLIDMTYDYIYVQLAIRFAKLKSILPILTNNSQG</sequence>
<keyword evidence="10" id="KW-1185">Reference proteome</keyword>
<organism evidence="10 11">
    <name type="scientific">Elaeis guineensis var. tenera</name>
    <name type="common">Oil palm</name>
    <dbReference type="NCBI Taxonomy" id="51953"/>
    <lineage>
        <taxon>Eukaryota</taxon>
        <taxon>Viridiplantae</taxon>
        <taxon>Streptophyta</taxon>
        <taxon>Embryophyta</taxon>
        <taxon>Tracheophyta</taxon>
        <taxon>Spermatophyta</taxon>
        <taxon>Magnoliopsida</taxon>
        <taxon>Liliopsida</taxon>
        <taxon>Arecaceae</taxon>
        <taxon>Arecoideae</taxon>
        <taxon>Cocoseae</taxon>
        <taxon>Elaeidinae</taxon>
        <taxon>Elaeis</taxon>
    </lineage>
</organism>
<evidence type="ECO:0000256" key="2">
    <source>
        <dbReference type="ARBA" id="ARBA00022614"/>
    </source>
</evidence>
<dbReference type="FunCoup" id="A0A6I9RVJ1">
    <property type="interactions" value="1"/>
</dbReference>
<protein>
    <submittedName>
        <fullName evidence="11">Receptor-like protein EIX1</fullName>
    </submittedName>
</protein>
<keyword evidence="3 9" id="KW-0812">Transmembrane</keyword>
<keyword evidence="7 9" id="KW-0472">Membrane</keyword>
<keyword evidence="6 9" id="KW-1133">Transmembrane helix</keyword>
<evidence type="ECO:0000256" key="4">
    <source>
        <dbReference type="ARBA" id="ARBA00022729"/>
    </source>
</evidence>
<feature type="transmembrane region" description="Helical" evidence="9">
    <location>
        <begin position="297"/>
        <end position="319"/>
    </location>
</feature>
<dbReference type="PANTHER" id="PTHR48063">
    <property type="entry name" value="LRR RECEPTOR-LIKE KINASE"/>
    <property type="match status" value="1"/>
</dbReference>
<dbReference type="InterPro" id="IPR046956">
    <property type="entry name" value="RLP23-like"/>
</dbReference>
<evidence type="ECO:0000313" key="10">
    <source>
        <dbReference type="Proteomes" id="UP000504607"/>
    </source>
</evidence>
<dbReference type="InterPro" id="IPR032675">
    <property type="entry name" value="LRR_dom_sf"/>
</dbReference>
<dbReference type="AlphaFoldDB" id="A0A6I9RVJ1"/>
<dbReference type="SUPFAM" id="SSF52058">
    <property type="entry name" value="L domain-like"/>
    <property type="match status" value="1"/>
</dbReference>
<comment type="subcellular location">
    <subcellularLocation>
        <location evidence="1">Membrane</location>
        <topology evidence="1">Single-pass type I membrane protein</topology>
    </subcellularLocation>
</comment>
<dbReference type="GO" id="GO:0016020">
    <property type="term" value="C:membrane"/>
    <property type="evidence" value="ECO:0007669"/>
    <property type="project" value="UniProtKB-SubCell"/>
</dbReference>
<evidence type="ECO:0000256" key="9">
    <source>
        <dbReference type="SAM" id="Phobius"/>
    </source>
</evidence>
<accession>A0A6I9RVJ1</accession>
<reference evidence="11" key="1">
    <citation type="submission" date="2025-08" db="UniProtKB">
        <authorList>
            <consortium name="RefSeq"/>
        </authorList>
    </citation>
    <scope>IDENTIFICATION</scope>
</reference>
<evidence type="ECO:0000256" key="7">
    <source>
        <dbReference type="ARBA" id="ARBA00023136"/>
    </source>
</evidence>
<evidence type="ECO:0000256" key="5">
    <source>
        <dbReference type="ARBA" id="ARBA00022737"/>
    </source>
</evidence>
<dbReference type="Pfam" id="PF00560">
    <property type="entry name" value="LRR_1"/>
    <property type="match status" value="5"/>
</dbReference>
<evidence type="ECO:0000256" key="3">
    <source>
        <dbReference type="ARBA" id="ARBA00022692"/>
    </source>
</evidence>
<name>A0A6I9RVJ1_ELAGV</name>